<feature type="transmembrane region" description="Helical" evidence="1">
    <location>
        <begin position="155"/>
        <end position="178"/>
    </location>
</feature>
<gene>
    <name evidence="2" type="ORF">OG863_31915</name>
</gene>
<keyword evidence="1" id="KW-0812">Transmembrane</keyword>
<dbReference type="InterPro" id="IPR010539">
    <property type="entry name" value="BaxI_1-like"/>
</dbReference>
<organism evidence="2 3">
    <name type="scientific">Streptomyces decoyicus</name>
    <dbReference type="NCBI Taxonomy" id="249567"/>
    <lineage>
        <taxon>Bacteria</taxon>
        <taxon>Bacillati</taxon>
        <taxon>Actinomycetota</taxon>
        <taxon>Actinomycetes</taxon>
        <taxon>Kitasatosporales</taxon>
        <taxon>Streptomycetaceae</taxon>
        <taxon>Streptomyces</taxon>
    </lineage>
</organism>
<evidence type="ECO:0000256" key="1">
    <source>
        <dbReference type="SAM" id="Phobius"/>
    </source>
</evidence>
<dbReference type="Pfam" id="PF12811">
    <property type="entry name" value="BaxI_1"/>
    <property type="match status" value="1"/>
</dbReference>
<reference evidence="2 3" key="1">
    <citation type="submission" date="2022-10" db="EMBL/GenBank/DDBJ databases">
        <title>The complete genomes of actinobacterial strains from the NBC collection.</title>
        <authorList>
            <person name="Joergensen T.S."/>
            <person name="Alvarez Arevalo M."/>
            <person name="Sterndorff E.B."/>
            <person name="Faurdal D."/>
            <person name="Vuksanovic O."/>
            <person name="Mourched A.-S."/>
            <person name="Charusanti P."/>
            <person name="Shaw S."/>
            <person name="Blin K."/>
            <person name="Weber T."/>
        </authorList>
    </citation>
    <scope>NUCLEOTIDE SEQUENCE [LARGE SCALE GENOMIC DNA]</scope>
    <source>
        <strain evidence="2 3">NBC 01774</strain>
    </source>
</reference>
<dbReference type="EMBL" id="CP109106">
    <property type="protein sequence ID" value="WSB72187.1"/>
    <property type="molecule type" value="Genomic_DNA"/>
</dbReference>
<protein>
    <submittedName>
        <fullName evidence="2">Bax inhibitor-1/YccA family protein</fullName>
    </submittedName>
</protein>
<feature type="transmembrane region" description="Helical" evidence="1">
    <location>
        <begin position="190"/>
        <end position="212"/>
    </location>
</feature>
<keyword evidence="3" id="KW-1185">Reference proteome</keyword>
<dbReference type="Proteomes" id="UP001344251">
    <property type="component" value="Chromosome"/>
</dbReference>
<evidence type="ECO:0000313" key="3">
    <source>
        <dbReference type="Proteomes" id="UP001344251"/>
    </source>
</evidence>
<sequence length="253" mass="26503">MPTTSNPAIRNLLTLDGAVAPAGPSPSGGAVGAAATDRPITLDDIVIKTLAVFGVLTASAFLTVYLELGFLVLPALLAGLGLGIFLALKPRPSAALALLYATAQGVVLGEATQFFDTLYPGVGTRAVIGTGCIFAGMLAAYHTRVVRVGAKATRWAVGTACGLLVLFLADLVASWAFGADLGLRDGGGPAIAVSVVAIAAASYFLLLEFEAADRFLRSGASHRWAWYVAFGLTMTLVWLYLEILRLLSYLRWW</sequence>
<keyword evidence="1" id="KW-0472">Membrane</keyword>
<feature type="transmembrane region" description="Helical" evidence="1">
    <location>
        <begin position="45"/>
        <end position="62"/>
    </location>
</feature>
<feature type="transmembrane region" description="Helical" evidence="1">
    <location>
        <begin position="126"/>
        <end position="143"/>
    </location>
</feature>
<dbReference type="PANTHER" id="PTHR41282:SF1">
    <property type="entry name" value="CONSERVED TRANSMEMBRANE PROTEIN-RELATED"/>
    <property type="match status" value="1"/>
</dbReference>
<feature type="transmembrane region" description="Helical" evidence="1">
    <location>
        <begin position="224"/>
        <end position="241"/>
    </location>
</feature>
<dbReference type="PANTHER" id="PTHR41282">
    <property type="entry name" value="CONSERVED TRANSMEMBRANE PROTEIN-RELATED"/>
    <property type="match status" value="1"/>
</dbReference>
<evidence type="ECO:0000313" key="2">
    <source>
        <dbReference type="EMBL" id="WSB72187.1"/>
    </source>
</evidence>
<keyword evidence="1" id="KW-1133">Transmembrane helix</keyword>
<accession>A0ABZ1FP11</accession>
<name>A0ABZ1FP11_9ACTN</name>
<proteinExistence type="predicted"/>
<feature type="transmembrane region" description="Helical" evidence="1">
    <location>
        <begin position="95"/>
        <end position="114"/>
    </location>
</feature>
<feature type="transmembrane region" description="Helical" evidence="1">
    <location>
        <begin position="68"/>
        <end position="88"/>
    </location>
</feature>
<dbReference type="RefSeq" id="WP_326621909.1">
    <property type="nucleotide sequence ID" value="NZ_CP109106.1"/>
</dbReference>